<evidence type="ECO:0000256" key="1">
    <source>
        <dbReference type="ARBA" id="ARBA00008821"/>
    </source>
</evidence>
<sequence length="77" mass="8800">MNVVQLNDVVSVIFMSHTTVAALVGFVLDVTLSREDDSARKDISLQWWERFSLYSADVKSDEFYSLPCRLDKLFPPS</sequence>
<proteinExistence type="inferred from homology"/>
<keyword evidence="2" id="KW-0472">Membrane</keyword>
<evidence type="ECO:0000256" key="2">
    <source>
        <dbReference type="SAM" id="Phobius"/>
    </source>
</evidence>
<feature type="transmembrane region" description="Helical" evidence="2">
    <location>
        <begin position="12"/>
        <end position="32"/>
    </location>
</feature>
<keyword evidence="4" id="KW-1185">Reference proteome</keyword>
<dbReference type="AlphaFoldDB" id="A0A0S3RPR5"/>
<dbReference type="Proteomes" id="UP000291084">
    <property type="component" value="Chromosome 3"/>
</dbReference>
<keyword evidence="2" id="KW-1133">Transmembrane helix</keyword>
<comment type="similarity">
    <text evidence="1">Belongs to the nucleobase:cation symporter-2 (NCS2) (TC 2.A.40) family.</text>
</comment>
<reference evidence="3 4" key="1">
    <citation type="journal article" date="2015" name="Sci. Rep.">
        <title>The power of single molecule real-time sequencing technology in the de novo assembly of a eukaryotic genome.</title>
        <authorList>
            <person name="Sakai H."/>
            <person name="Naito K."/>
            <person name="Ogiso-Tanaka E."/>
            <person name="Takahashi Y."/>
            <person name="Iseki K."/>
            <person name="Muto C."/>
            <person name="Satou K."/>
            <person name="Teruya K."/>
            <person name="Shiroma A."/>
            <person name="Shimoji M."/>
            <person name="Hirano T."/>
            <person name="Itoh T."/>
            <person name="Kaga A."/>
            <person name="Tomooka N."/>
        </authorList>
    </citation>
    <scope>NUCLEOTIDE SEQUENCE [LARGE SCALE GENOMIC DNA]</scope>
    <source>
        <strain evidence="4">cv. Shumari</strain>
    </source>
</reference>
<gene>
    <name evidence="3" type="primary">Vigan.03G261900</name>
    <name evidence="3" type="ORF">VIGAN_03261900</name>
</gene>
<evidence type="ECO:0000313" key="4">
    <source>
        <dbReference type="Proteomes" id="UP000291084"/>
    </source>
</evidence>
<accession>A0A0S3RPR5</accession>
<dbReference type="PANTHER" id="PTHR11119">
    <property type="entry name" value="XANTHINE-URACIL / VITAMIN C PERMEASE FAMILY MEMBER"/>
    <property type="match status" value="1"/>
</dbReference>
<name>A0A0S3RPR5_PHAAN</name>
<evidence type="ECO:0000313" key="3">
    <source>
        <dbReference type="EMBL" id="BAT82580.1"/>
    </source>
</evidence>
<organism evidence="3 4">
    <name type="scientific">Vigna angularis var. angularis</name>
    <dbReference type="NCBI Taxonomy" id="157739"/>
    <lineage>
        <taxon>Eukaryota</taxon>
        <taxon>Viridiplantae</taxon>
        <taxon>Streptophyta</taxon>
        <taxon>Embryophyta</taxon>
        <taxon>Tracheophyta</taxon>
        <taxon>Spermatophyta</taxon>
        <taxon>Magnoliopsida</taxon>
        <taxon>eudicotyledons</taxon>
        <taxon>Gunneridae</taxon>
        <taxon>Pentapetalae</taxon>
        <taxon>rosids</taxon>
        <taxon>fabids</taxon>
        <taxon>Fabales</taxon>
        <taxon>Fabaceae</taxon>
        <taxon>Papilionoideae</taxon>
        <taxon>50 kb inversion clade</taxon>
        <taxon>NPAAA clade</taxon>
        <taxon>indigoferoid/millettioid clade</taxon>
        <taxon>Phaseoleae</taxon>
        <taxon>Vigna</taxon>
    </lineage>
</organism>
<dbReference type="EMBL" id="AP015036">
    <property type="protein sequence ID" value="BAT82580.1"/>
    <property type="molecule type" value="Genomic_DNA"/>
</dbReference>
<protein>
    <submittedName>
        <fullName evidence="3">Uncharacterized protein</fullName>
    </submittedName>
</protein>
<keyword evidence="2" id="KW-0812">Transmembrane</keyword>